<gene>
    <name evidence="1" type="ORF">FA13DRAFT_1907380</name>
</gene>
<organism evidence="1 2">
    <name type="scientific">Coprinellus micaceus</name>
    <name type="common">Glistening ink-cap mushroom</name>
    <name type="synonym">Coprinus micaceus</name>
    <dbReference type="NCBI Taxonomy" id="71717"/>
    <lineage>
        <taxon>Eukaryota</taxon>
        <taxon>Fungi</taxon>
        <taxon>Dikarya</taxon>
        <taxon>Basidiomycota</taxon>
        <taxon>Agaricomycotina</taxon>
        <taxon>Agaricomycetes</taxon>
        <taxon>Agaricomycetidae</taxon>
        <taxon>Agaricales</taxon>
        <taxon>Agaricineae</taxon>
        <taxon>Psathyrellaceae</taxon>
        <taxon>Coprinellus</taxon>
    </lineage>
</organism>
<proteinExistence type="predicted"/>
<reference evidence="1 2" key="1">
    <citation type="journal article" date="2019" name="Nat. Ecol. Evol.">
        <title>Megaphylogeny resolves global patterns of mushroom evolution.</title>
        <authorList>
            <person name="Varga T."/>
            <person name="Krizsan K."/>
            <person name="Foldi C."/>
            <person name="Dima B."/>
            <person name="Sanchez-Garcia M."/>
            <person name="Sanchez-Ramirez S."/>
            <person name="Szollosi G.J."/>
            <person name="Szarkandi J.G."/>
            <person name="Papp V."/>
            <person name="Albert L."/>
            <person name="Andreopoulos W."/>
            <person name="Angelini C."/>
            <person name="Antonin V."/>
            <person name="Barry K.W."/>
            <person name="Bougher N.L."/>
            <person name="Buchanan P."/>
            <person name="Buyck B."/>
            <person name="Bense V."/>
            <person name="Catcheside P."/>
            <person name="Chovatia M."/>
            <person name="Cooper J."/>
            <person name="Damon W."/>
            <person name="Desjardin D."/>
            <person name="Finy P."/>
            <person name="Geml J."/>
            <person name="Haridas S."/>
            <person name="Hughes K."/>
            <person name="Justo A."/>
            <person name="Karasinski D."/>
            <person name="Kautmanova I."/>
            <person name="Kiss B."/>
            <person name="Kocsube S."/>
            <person name="Kotiranta H."/>
            <person name="LaButti K.M."/>
            <person name="Lechner B.E."/>
            <person name="Liimatainen K."/>
            <person name="Lipzen A."/>
            <person name="Lukacs Z."/>
            <person name="Mihaltcheva S."/>
            <person name="Morgado L.N."/>
            <person name="Niskanen T."/>
            <person name="Noordeloos M.E."/>
            <person name="Ohm R.A."/>
            <person name="Ortiz-Santana B."/>
            <person name="Ovrebo C."/>
            <person name="Racz N."/>
            <person name="Riley R."/>
            <person name="Savchenko A."/>
            <person name="Shiryaev A."/>
            <person name="Soop K."/>
            <person name="Spirin V."/>
            <person name="Szebenyi C."/>
            <person name="Tomsovsky M."/>
            <person name="Tulloss R.E."/>
            <person name="Uehling J."/>
            <person name="Grigoriev I.V."/>
            <person name="Vagvolgyi C."/>
            <person name="Papp T."/>
            <person name="Martin F.M."/>
            <person name="Miettinen O."/>
            <person name="Hibbett D.S."/>
            <person name="Nagy L.G."/>
        </authorList>
    </citation>
    <scope>NUCLEOTIDE SEQUENCE [LARGE SCALE GENOMIC DNA]</scope>
    <source>
        <strain evidence="1 2">FP101781</strain>
    </source>
</reference>
<keyword evidence="2" id="KW-1185">Reference proteome</keyword>
<dbReference type="Proteomes" id="UP000298030">
    <property type="component" value="Unassembled WGS sequence"/>
</dbReference>
<dbReference type="EMBL" id="QPFP01000064">
    <property type="protein sequence ID" value="TEB24670.1"/>
    <property type="molecule type" value="Genomic_DNA"/>
</dbReference>
<name>A0A4Y7SS29_COPMI</name>
<evidence type="ECO:0000313" key="2">
    <source>
        <dbReference type="Proteomes" id="UP000298030"/>
    </source>
</evidence>
<evidence type="ECO:0000313" key="1">
    <source>
        <dbReference type="EMBL" id="TEB24670.1"/>
    </source>
</evidence>
<protein>
    <submittedName>
        <fullName evidence="1">Uncharacterized protein</fullName>
    </submittedName>
</protein>
<dbReference type="AlphaFoldDB" id="A0A4Y7SS29"/>
<comment type="caution">
    <text evidence="1">The sequence shown here is derived from an EMBL/GenBank/DDBJ whole genome shotgun (WGS) entry which is preliminary data.</text>
</comment>
<sequence length="298" mass="33386">MDVGGRPRPPSVGLECGNAEEAIHRDRKGGGDGEEMRDALLWRLFVKVERWCKGVVCVRSRASFDRRRRVHRLEILGAHLRIRRISVIWDYVRKRGRWLPIYLLSIQSNCESYHEHRNEWRVLRWFRWRVLSSDADEAFPERRPGPPIPAPVHIGTAPATQLSTAVSLSIFEAHSASSLLFPAPNGSAPLAYRPSVQRISSLVSVGAALRTSGVYASTRLLSSTTSFLDLYFSTHAAAAKWSEHAVWSKIPIGTKMPDLPILLIARFVLIGERSAPIGPARALRVPKQCSVVSSYTSY</sequence>
<accession>A0A4Y7SS29</accession>